<accession>A0AAV9AP87</accession>
<proteinExistence type="inferred from homology"/>
<dbReference type="Pfam" id="PF08839">
    <property type="entry name" value="CDT1"/>
    <property type="match status" value="1"/>
</dbReference>
<dbReference type="Pfam" id="PF16679">
    <property type="entry name" value="CDT1_C"/>
    <property type="match status" value="1"/>
</dbReference>
<feature type="region of interest" description="Disordered" evidence="3">
    <location>
        <begin position="361"/>
        <end position="400"/>
    </location>
</feature>
<evidence type="ECO:0000259" key="4">
    <source>
        <dbReference type="SMART" id="SM01075"/>
    </source>
</evidence>
<dbReference type="InterPro" id="IPR036390">
    <property type="entry name" value="WH_DNA-bd_sf"/>
</dbReference>
<dbReference type="GO" id="GO:0000076">
    <property type="term" value="P:DNA replication checkpoint signaling"/>
    <property type="evidence" value="ECO:0007669"/>
    <property type="project" value="TreeGrafter"/>
</dbReference>
<comment type="similarity">
    <text evidence="1">Belongs to the Cdt1 family.</text>
</comment>
<feature type="compositionally biased region" description="Low complexity" evidence="3">
    <location>
        <begin position="362"/>
        <end position="372"/>
    </location>
</feature>
<dbReference type="InterPro" id="IPR045173">
    <property type="entry name" value="Cdt1"/>
</dbReference>
<dbReference type="GO" id="GO:0000278">
    <property type="term" value="P:mitotic cell cycle"/>
    <property type="evidence" value="ECO:0007669"/>
    <property type="project" value="TreeGrafter"/>
</dbReference>
<dbReference type="InterPro" id="IPR032054">
    <property type="entry name" value="Cdt1_C"/>
</dbReference>
<dbReference type="GO" id="GO:0070182">
    <property type="term" value="F:DNA polymerase binding"/>
    <property type="evidence" value="ECO:0007669"/>
    <property type="project" value="TreeGrafter"/>
</dbReference>
<dbReference type="InterPro" id="IPR014939">
    <property type="entry name" value="CDT1_Gemini-bd-like"/>
</dbReference>
<dbReference type="EMBL" id="JAUJYN010000007">
    <property type="protein sequence ID" value="KAK1265962.1"/>
    <property type="molecule type" value="Genomic_DNA"/>
</dbReference>
<dbReference type="GO" id="GO:0071163">
    <property type="term" value="P:DNA replication preinitiation complex assembly"/>
    <property type="evidence" value="ECO:0007669"/>
    <property type="project" value="InterPro"/>
</dbReference>
<feature type="domain" description="CDT1 Geminin-binding" evidence="4">
    <location>
        <begin position="133"/>
        <end position="265"/>
    </location>
</feature>
<evidence type="ECO:0000313" key="6">
    <source>
        <dbReference type="Proteomes" id="UP001179952"/>
    </source>
</evidence>
<evidence type="ECO:0000256" key="2">
    <source>
        <dbReference type="ARBA" id="ARBA00023306"/>
    </source>
</evidence>
<reference evidence="5" key="2">
    <citation type="submission" date="2023-06" db="EMBL/GenBank/DDBJ databases">
        <authorList>
            <person name="Ma L."/>
            <person name="Liu K.-W."/>
            <person name="Li Z."/>
            <person name="Hsiao Y.-Y."/>
            <person name="Qi Y."/>
            <person name="Fu T."/>
            <person name="Tang G."/>
            <person name="Zhang D."/>
            <person name="Sun W.-H."/>
            <person name="Liu D.-K."/>
            <person name="Li Y."/>
            <person name="Chen G.-Z."/>
            <person name="Liu X.-D."/>
            <person name="Liao X.-Y."/>
            <person name="Jiang Y.-T."/>
            <person name="Yu X."/>
            <person name="Hao Y."/>
            <person name="Huang J."/>
            <person name="Zhao X.-W."/>
            <person name="Ke S."/>
            <person name="Chen Y.-Y."/>
            <person name="Wu W.-L."/>
            <person name="Hsu J.-L."/>
            <person name="Lin Y.-F."/>
            <person name="Huang M.-D."/>
            <person name="Li C.-Y."/>
            <person name="Huang L."/>
            <person name="Wang Z.-W."/>
            <person name="Zhao X."/>
            <person name="Zhong W.-Y."/>
            <person name="Peng D.-H."/>
            <person name="Ahmad S."/>
            <person name="Lan S."/>
            <person name="Zhang J.-S."/>
            <person name="Tsai W.-C."/>
            <person name="Van De Peer Y."/>
            <person name="Liu Z.-J."/>
        </authorList>
    </citation>
    <scope>NUCLEOTIDE SEQUENCE</scope>
    <source>
        <strain evidence="5">SCP</strain>
        <tissue evidence="5">Leaves</tissue>
    </source>
</reference>
<feature type="compositionally biased region" description="Basic and acidic residues" evidence="3">
    <location>
        <begin position="84"/>
        <end position="98"/>
    </location>
</feature>
<dbReference type="CDD" id="cd08767">
    <property type="entry name" value="Cdt1_c"/>
    <property type="match status" value="1"/>
</dbReference>
<dbReference type="FunFam" id="1.10.10.1420:FF:000003">
    <property type="entry name" value="CDT1-like protein a chloroplastic"/>
    <property type="match status" value="1"/>
</dbReference>
<dbReference type="GO" id="GO:0003677">
    <property type="term" value="F:DNA binding"/>
    <property type="evidence" value="ECO:0007669"/>
    <property type="project" value="InterPro"/>
</dbReference>
<dbReference type="SMART" id="SM01075">
    <property type="entry name" value="CDT1"/>
    <property type="match status" value="1"/>
</dbReference>
<keyword evidence="2" id="KW-0131">Cell cycle</keyword>
<protein>
    <recommendedName>
        <fullName evidence="4">CDT1 Geminin-binding domain-containing protein</fullName>
    </recommendedName>
</protein>
<dbReference type="SUPFAM" id="SSF46785">
    <property type="entry name" value="Winged helix' DNA-binding domain"/>
    <property type="match status" value="1"/>
</dbReference>
<dbReference type="Gene3D" id="1.10.10.1420">
    <property type="entry name" value="DNA replication factor Cdt1, C-terminal WH domain"/>
    <property type="match status" value="1"/>
</dbReference>
<keyword evidence="6" id="KW-1185">Reference proteome</keyword>
<feature type="compositionally biased region" description="Polar residues" evidence="3">
    <location>
        <begin position="373"/>
        <end position="391"/>
    </location>
</feature>
<dbReference type="CDD" id="cd08674">
    <property type="entry name" value="Cdt1_m"/>
    <property type="match status" value="1"/>
</dbReference>
<dbReference type="PANTHER" id="PTHR28637:SF1">
    <property type="entry name" value="DNA REPLICATION FACTOR CDT1"/>
    <property type="match status" value="1"/>
</dbReference>
<dbReference type="AlphaFoldDB" id="A0AAV9AP87"/>
<feature type="region of interest" description="Disordered" evidence="3">
    <location>
        <begin position="416"/>
        <end position="436"/>
    </location>
</feature>
<name>A0AAV9AP87_ACOGR</name>
<evidence type="ECO:0000256" key="3">
    <source>
        <dbReference type="SAM" id="MobiDB-lite"/>
    </source>
</evidence>
<dbReference type="GO" id="GO:0005634">
    <property type="term" value="C:nucleus"/>
    <property type="evidence" value="ECO:0007669"/>
    <property type="project" value="TreeGrafter"/>
</dbReference>
<dbReference type="PANTHER" id="PTHR28637">
    <property type="entry name" value="DNA REPLICATION FACTOR CDT1"/>
    <property type="match status" value="1"/>
</dbReference>
<sequence length="599" mass="66530">MDAISSYPLTRSAAKNKKPPQSTSDPPPKAAVDGPSSRSGHPEPSVPDPLSTKTPEKPPALHRRSRNRNVALSVKELRVAAAQDLRRDDDGSSADRTDPLMSGASRSSSDDAIFDSSMDPVQKPSKMKPSVKLPEKYEILDKFFNSMVSSIRLLRLKGSMSIFKNICPKVESLTDRRFSHSCLAQLKYLLPEAISIKKVLIHDEMTCCMKPDLQISLQTSVFEDSRKGKSGSEFLVLSKVFRARLVEFHEAHPEVDEVPEETLPEPFDQAKRIIPPVIVKPSKPSLPVEFPSGDLSGQHIAAPSHLSRSFQRRFCQKVHVPDTQKTKFLGSISPSTVSTHPIVNPSSSTVPYLTKCLPEPPLSNSLPNNSLSFSTQEENTELMKTTASSSPEAVVGEETPSKLNTPARLMTVTPDLQTPKRSLLSPNSESTTPVKRSVARRVTLSNFFSPTKKAKLEDEQNEEARSSDGADILSFLPKSLLESVREKERKAKWEKEAGVAEAKRRRQMVASLPKLFDMIRLIFQSVKRSVITKQELMHKIIVSHCDVVDKSEVEEQLKLFEELAPDWISAKLVSTGDYLYQINNTSSPESIRQKLSEAS</sequence>
<dbReference type="InterPro" id="IPR038090">
    <property type="entry name" value="Cdt1_C_WH_dom_sf"/>
</dbReference>
<reference evidence="5" key="1">
    <citation type="journal article" date="2023" name="Nat. Commun.">
        <title>Diploid and tetraploid genomes of Acorus and the evolution of monocots.</title>
        <authorList>
            <person name="Ma L."/>
            <person name="Liu K.W."/>
            <person name="Li Z."/>
            <person name="Hsiao Y.Y."/>
            <person name="Qi Y."/>
            <person name="Fu T."/>
            <person name="Tang G.D."/>
            <person name="Zhang D."/>
            <person name="Sun W.H."/>
            <person name="Liu D.K."/>
            <person name="Li Y."/>
            <person name="Chen G.Z."/>
            <person name="Liu X.D."/>
            <person name="Liao X.Y."/>
            <person name="Jiang Y.T."/>
            <person name="Yu X."/>
            <person name="Hao Y."/>
            <person name="Huang J."/>
            <person name="Zhao X.W."/>
            <person name="Ke S."/>
            <person name="Chen Y.Y."/>
            <person name="Wu W.L."/>
            <person name="Hsu J.L."/>
            <person name="Lin Y.F."/>
            <person name="Huang M.D."/>
            <person name="Li C.Y."/>
            <person name="Huang L."/>
            <person name="Wang Z.W."/>
            <person name="Zhao X."/>
            <person name="Zhong W.Y."/>
            <person name="Peng D.H."/>
            <person name="Ahmad S."/>
            <person name="Lan S."/>
            <person name="Zhang J.S."/>
            <person name="Tsai W.C."/>
            <person name="Van de Peer Y."/>
            <person name="Liu Z.J."/>
        </authorList>
    </citation>
    <scope>NUCLEOTIDE SEQUENCE</scope>
    <source>
        <strain evidence="5">SCP</strain>
    </source>
</reference>
<organism evidence="5 6">
    <name type="scientific">Acorus gramineus</name>
    <name type="common">Dwarf sweet flag</name>
    <dbReference type="NCBI Taxonomy" id="55184"/>
    <lineage>
        <taxon>Eukaryota</taxon>
        <taxon>Viridiplantae</taxon>
        <taxon>Streptophyta</taxon>
        <taxon>Embryophyta</taxon>
        <taxon>Tracheophyta</taxon>
        <taxon>Spermatophyta</taxon>
        <taxon>Magnoliopsida</taxon>
        <taxon>Liliopsida</taxon>
        <taxon>Acoraceae</taxon>
        <taxon>Acorus</taxon>
    </lineage>
</organism>
<dbReference type="GO" id="GO:0030174">
    <property type="term" value="P:regulation of DNA-templated DNA replication initiation"/>
    <property type="evidence" value="ECO:0007669"/>
    <property type="project" value="InterPro"/>
</dbReference>
<evidence type="ECO:0000256" key="1">
    <source>
        <dbReference type="ARBA" id="ARBA00008356"/>
    </source>
</evidence>
<dbReference type="Proteomes" id="UP001179952">
    <property type="component" value="Unassembled WGS sequence"/>
</dbReference>
<feature type="region of interest" description="Disordered" evidence="3">
    <location>
        <begin position="1"/>
        <end position="129"/>
    </location>
</feature>
<feature type="compositionally biased region" description="Polar residues" evidence="3">
    <location>
        <begin position="416"/>
        <end position="434"/>
    </location>
</feature>
<gene>
    <name evidence="5" type="ORF">QJS04_geneDACA000340</name>
</gene>
<comment type="caution">
    <text evidence="5">The sequence shown here is derived from an EMBL/GenBank/DDBJ whole genome shotgun (WGS) entry which is preliminary data.</text>
</comment>
<evidence type="ECO:0000313" key="5">
    <source>
        <dbReference type="EMBL" id="KAK1265962.1"/>
    </source>
</evidence>